<gene>
    <name evidence="2" type="ORF">PPL_04863</name>
</gene>
<accession>D3B8S0</accession>
<keyword evidence="1" id="KW-0732">Signal</keyword>
<dbReference type="Proteomes" id="UP000001396">
    <property type="component" value="Unassembled WGS sequence"/>
</dbReference>
<feature type="signal peptide" evidence="1">
    <location>
        <begin position="1"/>
        <end position="20"/>
    </location>
</feature>
<dbReference type="GeneID" id="31360350"/>
<evidence type="ECO:0000313" key="2">
    <source>
        <dbReference type="EMBL" id="EFA82438.1"/>
    </source>
</evidence>
<protein>
    <submittedName>
        <fullName evidence="2">Uncharacterized protein</fullName>
    </submittedName>
</protein>
<dbReference type="InParanoid" id="D3B8S0"/>
<dbReference type="FunCoup" id="D3B8S0">
    <property type="interactions" value="805"/>
</dbReference>
<dbReference type="Pfam" id="PF11912">
    <property type="entry name" value="CfaA_B_C"/>
    <property type="match status" value="1"/>
</dbReference>
<comment type="caution">
    <text evidence="2">The sequence shown here is derived from an EMBL/GenBank/DDBJ whole genome shotgun (WGS) entry which is preliminary data.</text>
</comment>
<dbReference type="PANTHER" id="PTHR38739">
    <property type="match status" value="1"/>
</dbReference>
<name>D3B8S0_HETP5</name>
<dbReference type="PANTHER" id="PTHR38739:SF2">
    <property type="match status" value="1"/>
</dbReference>
<evidence type="ECO:0000256" key="1">
    <source>
        <dbReference type="SAM" id="SignalP"/>
    </source>
</evidence>
<proteinExistence type="predicted"/>
<dbReference type="RefSeq" id="XP_020434555.1">
    <property type="nucleotide sequence ID" value="XM_020575760.1"/>
</dbReference>
<evidence type="ECO:0000313" key="3">
    <source>
        <dbReference type="Proteomes" id="UP000001396"/>
    </source>
</evidence>
<dbReference type="EMBL" id="ADBJ01000020">
    <property type="protein sequence ID" value="EFA82438.1"/>
    <property type="molecule type" value="Genomic_DNA"/>
</dbReference>
<reference evidence="2 3" key="1">
    <citation type="journal article" date="2011" name="Genome Res.">
        <title>Phylogeny-wide analysis of social amoeba genomes highlights ancient origins for complex intercellular communication.</title>
        <authorList>
            <person name="Heidel A.J."/>
            <person name="Lawal H.M."/>
            <person name="Felder M."/>
            <person name="Schilde C."/>
            <person name="Helps N.R."/>
            <person name="Tunggal B."/>
            <person name="Rivero F."/>
            <person name="John U."/>
            <person name="Schleicher M."/>
            <person name="Eichinger L."/>
            <person name="Platzer M."/>
            <person name="Noegel A.A."/>
            <person name="Schaap P."/>
            <person name="Gloeckner G."/>
        </authorList>
    </citation>
    <scope>NUCLEOTIDE SEQUENCE [LARGE SCALE GENOMIC DNA]</scope>
    <source>
        <strain evidence="3">ATCC 26659 / Pp 5 / PN500</strain>
    </source>
</reference>
<dbReference type="OMA" id="NPQFYWY"/>
<keyword evidence="3" id="KW-1185">Reference proteome</keyword>
<sequence length="206" mass="23369">MNKTIISLCILLLVVGTVQSVTYLEMTPYSQADCSGQSEGIGFSLVVGQCFAIDQTFYTVELSSDHSNATMYQYSDTACKDRVSYSDRDFVSNYCYQAPNLVWNNWVEANNYVKISVVVNPPYIPEYGHRQTTYAPGDQNCFGNPQFYWYATNNTKIYYDNQVAVFNCYHGQSYEIKCTPGCATYNMMLSCTNFYGNKYGNIVESC</sequence>
<organism evidence="2 3">
    <name type="scientific">Heterostelium pallidum (strain ATCC 26659 / Pp 5 / PN500)</name>
    <name type="common">Cellular slime mold</name>
    <name type="synonym">Polysphondylium pallidum</name>
    <dbReference type="NCBI Taxonomy" id="670386"/>
    <lineage>
        <taxon>Eukaryota</taxon>
        <taxon>Amoebozoa</taxon>
        <taxon>Evosea</taxon>
        <taxon>Eumycetozoa</taxon>
        <taxon>Dictyostelia</taxon>
        <taxon>Acytosteliales</taxon>
        <taxon>Acytosteliaceae</taxon>
        <taxon>Heterostelium</taxon>
    </lineage>
</organism>
<feature type="chain" id="PRO_5003042043" evidence="1">
    <location>
        <begin position="21"/>
        <end position="206"/>
    </location>
</feature>
<dbReference type="AlphaFoldDB" id="D3B8S0"/>
<dbReference type="InterPro" id="IPR021837">
    <property type="entry name" value="CfaA/B/C"/>
</dbReference>